<reference evidence="2 3" key="1">
    <citation type="submission" date="2023-07" db="EMBL/GenBank/DDBJ databases">
        <title>Sorghum-associated microbial communities from plants grown in Nebraska, USA.</title>
        <authorList>
            <person name="Schachtman D."/>
        </authorList>
    </citation>
    <scope>NUCLEOTIDE SEQUENCE [LARGE SCALE GENOMIC DNA]</scope>
    <source>
        <strain evidence="2 3">BE310</strain>
    </source>
</reference>
<comment type="caution">
    <text evidence="2">The sequence shown here is derived from an EMBL/GenBank/DDBJ whole genome shotgun (WGS) entry which is preliminary data.</text>
</comment>
<dbReference type="Pfam" id="PF09860">
    <property type="entry name" value="DUF2087"/>
    <property type="match status" value="1"/>
</dbReference>
<dbReference type="RefSeq" id="WP_310343312.1">
    <property type="nucleotide sequence ID" value="NZ_JAVDXQ010000002.1"/>
</dbReference>
<proteinExistence type="predicted"/>
<accession>A0ABU1Z690</accession>
<organism evidence="2 3">
    <name type="scientific">Pelomonas aquatica</name>
    <dbReference type="NCBI Taxonomy" id="431058"/>
    <lineage>
        <taxon>Bacteria</taxon>
        <taxon>Pseudomonadati</taxon>
        <taxon>Pseudomonadota</taxon>
        <taxon>Betaproteobacteria</taxon>
        <taxon>Burkholderiales</taxon>
        <taxon>Sphaerotilaceae</taxon>
        <taxon>Roseateles</taxon>
    </lineage>
</organism>
<dbReference type="EMBL" id="JAVDXQ010000002">
    <property type="protein sequence ID" value="MDR7296144.1"/>
    <property type="molecule type" value="Genomic_DNA"/>
</dbReference>
<gene>
    <name evidence="2" type="ORF">J2X16_001483</name>
</gene>
<dbReference type="Proteomes" id="UP001180536">
    <property type="component" value="Unassembled WGS sequence"/>
</dbReference>
<feature type="domain" description="DUF2087" evidence="1">
    <location>
        <begin position="88"/>
        <end position="157"/>
    </location>
</feature>
<sequence length="179" mass="20460">MPRESLPLVVDDLSTFAKSLRAQLLKHESPQPPGHQTLLNMLARAAGHRNLQTLQARPPSPPTAPMPVAGPHSDIVRRTLNLFDTQGRLQRLPAKRSLQLLALWGLWMRFDAKRPYREREVNQILTAWHGFGDYCTLRRDLVTQRLMARTPDSSVYTKLPARPNEDAMALMRTLRQRAQ</sequence>
<protein>
    <recommendedName>
        <fullName evidence="1">DUF2087 domain-containing protein</fullName>
    </recommendedName>
</protein>
<name>A0ABU1Z690_9BURK</name>
<keyword evidence="3" id="KW-1185">Reference proteome</keyword>
<dbReference type="InterPro" id="IPR018656">
    <property type="entry name" value="DUF2087"/>
</dbReference>
<evidence type="ECO:0000313" key="2">
    <source>
        <dbReference type="EMBL" id="MDR7296144.1"/>
    </source>
</evidence>
<evidence type="ECO:0000313" key="3">
    <source>
        <dbReference type="Proteomes" id="UP001180536"/>
    </source>
</evidence>
<evidence type="ECO:0000259" key="1">
    <source>
        <dbReference type="Pfam" id="PF09860"/>
    </source>
</evidence>